<gene>
    <name evidence="2" type="ORF">FIBRA_02679</name>
</gene>
<sequence length="231" mass="24746">MSTVSAPGVGGTFVLNSANGPPLILVFVASGLLVGVVLSILVLKRIYPTMNFTTRTPRRRREVRLGEKPRIWDVHVSPYSRSVGTEGLGPGGWHALMPLAASFVTEQTDVKPPPPEQPIAPVPALSPFRRQCHHLLHLYRTPRVPREELLPTSAVEPPPLPSRLQVAVVVALPSPCIARPYSLCSEDSGASSSCSSPRPDSLQEYCLGITEVADITPPLLSDIPDGAGAED</sequence>
<keyword evidence="3" id="KW-1185">Reference proteome</keyword>
<evidence type="ECO:0000313" key="3">
    <source>
        <dbReference type="Proteomes" id="UP000006352"/>
    </source>
</evidence>
<dbReference type="OrthoDB" id="2972750at2759"/>
<dbReference type="AlphaFoldDB" id="J4HVB2"/>
<keyword evidence="1" id="KW-1133">Transmembrane helix</keyword>
<dbReference type="InParanoid" id="J4HVB2"/>
<reference evidence="2 3" key="1">
    <citation type="journal article" date="2012" name="Appl. Environ. Microbiol.">
        <title>Short-read sequencing for genomic analysis of the brown rot fungus Fibroporia radiculosa.</title>
        <authorList>
            <person name="Tang J.D."/>
            <person name="Perkins A.D."/>
            <person name="Sonstegard T.S."/>
            <person name="Schroeder S.G."/>
            <person name="Burgess S.C."/>
            <person name="Diehl S.V."/>
        </authorList>
    </citation>
    <scope>NUCLEOTIDE SEQUENCE [LARGE SCALE GENOMIC DNA]</scope>
    <source>
        <strain evidence="2 3">TFFH 294</strain>
    </source>
</reference>
<feature type="transmembrane region" description="Helical" evidence="1">
    <location>
        <begin position="23"/>
        <end position="43"/>
    </location>
</feature>
<keyword evidence="1" id="KW-0812">Transmembrane</keyword>
<keyword evidence="1" id="KW-0472">Membrane</keyword>
<dbReference type="HOGENOM" id="CLU_1151811_0_0_1"/>
<protein>
    <submittedName>
        <fullName evidence="2">Uncharacterized protein</fullName>
    </submittedName>
</protein>
<evidence type="ECO:0000256" key="1">
    <source>
        <dbReference type="SAM" id="Phobius"/>
    </source>
</evidence>
<dbReference type="EMBL" id="HE796996">
    <property type="protein sequence ID" value="CCM00642.1"/>
    <property type="molecule type" value="Genomic_DNA"/>
</dbReference>
<accession>J4HVB2</accession>
<dbReference type="RefSeq" id="XP_012179925.1">
    <property type="nucleotide sequence ID" value="XM_012324535.1"/>
</dbReference>
<proteinExistence type="predicted"/>
<organism evidence="2 3">
    <name type="scientific">Fibroporia radiculosa</name>
    <dbReference type="NCBI Taxonomy" id="599839"/>
    <lineage>
        <taxon>Eukaryota</taxon>
        <taxon>Fungi</taxon>
        <taxon>Dikarya</taxon>
        <taxon>Basidiomycota</taxon>
        <taxon>Agaricomycotina</taxon>
        <taxon>Agaricomycetes</taxon>
        <taxon>Polyporales</taxon>
        <taxon>Fibroporiaceae</taxon>
        <taxon>Fibroporia</taxon>
    </lineage>
</organism>
<dbReference type="GeneID" id="24095553"/>
<dbReference type="Proteomes" id="UP000006352">
    <property type="component" value="Unassembled WGS sequence"/>
</dbReference>
<name>J4HVB2_9APHY</name>
<evidence type="ECO:0000313" key="2">
    <source>
        <dbReference type="EMBL" id="CCM00642.1"/>
    </source>
</evidence>